<dbReference type="Proteomes" id="UP000481033">
    <property type="component" value="Unassembled WGS sequence"/>
</dbReference>
<evidence type="ECO:0000313" key="1">
    <source>
        <dbReference type="EMBL" id="NEZ60156.1"/>
    </source>
</evidence>
<protein>
    <submittedName>
        <fullName evidence="1">Uncharacterized protein</fullName>
    </submittedName>
</protein>
<dbReference type="EMBL" id="QXHD01000004">
    <property type="protein sequence ID" value="NEZ60156.1"/>
    <property type="molecule type" value="Genomic_DNA"/>
</dbReference>
<evidence type="ECO:0000313" key="2">
    <source>
        <dbReference type="Proteomes" id="UP000481033"/>
    </source>
</evidence>
<name>A0A6M0RVN1_9CYAN</name>
<keyword evidence="2" id="KW-1185">Reference proteome</keyword>
<sequence length="126" mass="14418">MEITRINHIENLQLFLEQDSGWVGYPEDLLDIERDCACQLIFNASDEEKQQACKDVYYIVVEPDYEGTLSSGQRELYEAMLYLQQNTVHSVVTVGQLMTKLNLKTPMPVLSRLDNLQTLNAIDGYA</sequence>
<dbReference type="AlphaFoldDB" id="A0A6M0RVN1"/>
<reference evidence="1 2" key="1">
    <citation type="journal article" date="2020" name="Microb. Ecol.">
        <title>Ecogenomics of the Marine Benthic Filamentous Cyanobacterium Adonisia.</title>
        <authorList>
            <person name="Walter J.M."/>
            <person name="Coutinho F.H."/>
            <person name="Leomil L."/>
            <person name="Hargreaves P.I."/>
            <person name="Campeao M.E."/>
            <person name="Vieira V.V."/>
            <person name="Silva B.S."/>
            <person name="Fistarol G.O."/>
            <person name="Salomon P.S."/>
            <person name="Sawabe T."/>
            <person name="Mino S."/>
            <person name="Hosokawa M."/>
            <person name="Miyashita H."/>
            <person name="Maruyama F."/>
            <person name="van Verk M.C."/>
            <person name="Dutilh B.E."/>
            <person name="Thompson C.C."/>
            <person name="Thompson F.L."/>
        </authorList>
    </citation>
    <scope>NUCLEOTIDE SEQUENCE [LARGE SCALE GENOMIC DNA]</scope>
    <source>
        <strain evidence="1 2">CCMR0081</strain>
    </source>
</reference>
<gene>
    <name evidence="1" type="ORF">DXZ20_31825</name>
</gene>
<proteinExistence type="predicted"/>
<organism evidence="1 2">
    <name type="scientific">Adonisia turfae CCMR0081</name>
    <dbReference type="NCBI Taxonomy" id="2292702"/>
    <lineage>
        <taxon>Bacteria</taxon>
        <taxon>Bacillati</taxon>
        <taxon>Cyanobacteriota</taxon>
        <taxon>Adonisia</taxon>
        <taxon>Adonisia turfae</taxon>
    </lineage>
</organism>
<comment type="caution">
    <text evidence="1">The sequence shown here is derived from an EMBL/GenBank/DDBJ whole genome shotgun (WGS) entry which is preliminary data.</text>
</comment>
<dbReference type="RefSeq" id="WP_163702818.1">
    <property type="nucleotide sequence ID" value="NZ_QXHD01000004.1"/>
</dbReference>
<accession>A0A6M0RVN1</accession>